<feature type="region of interest" description="Disordered" evidence="1">
    <location>
        <begin position="83"/>
        <end position="183"/>
    </location>
</feature>
<dbReference type="Proteomes" id="UP000605846">
    <property type="component" value="Unassembled WGS sequence"/>
</dbReference>
<reference evidence="2" key="1">
    <citation type="submission" date="2020-01" db="EMBL/GenBank/DDBJ databases">
        <title>Genome Sequencing of Three Apophysomyces-Like Fungal Strains Confirms a Novel Fungal Genus in the Mucoromycota with divergent Burkholderia-like Endosymbiotic Bacteria.</title>
        <authorList>
            <person name="Stajich J.E."/>
            <person name="Macias A.M."/>
            <person name="Carter-House D."/>
            <person name="Lovett B."/>
            <person name="Kasson L.R."/>
            <person name="Berry K."/>
            <person name="Grigoriev I."/>
            <person name="Chang Y."/>
            <person name="Spatafora J."/>
            <person name="Kasson M.T."/>
        </authorList>
    </citation>
    <scope>NUCLEOTIDE SEQUENCE</scope>
    <source>
        <strain evidence="2">NRRL A-21654</strain>
    </source>
</reference>
<name>A0A8H7BV69_9FUNG</name>
<feature type="compositionally biased region" description="Low complexity" evidence="1">
    <location>
        <begin position="113"/>
        <end position="124"/>
    </location>
</feature>
<evidence type="ECO:0000313" key="2">
    <source>
        <dbReference type="EMBL" id="KAF7731414.1"/>
    </source>
</evidence>
<feature type="compositionally biased region" description="Low complexity" evidence="1">
    <location>
        <begin position="150"/>
        <end position="183"/>
    </location>
</feature>
<gene>
    <name evidence="2" type="ORF">EC973_000222</name>
</gene>
<keyword evidence="3" id="KW-1185">Reference proteome</keyword>
<protein>
    <submittedName>
        <fullName evidence="2">Uncharacterized protein</fullName>
    </submittedName>
</protein>
<comment type="caution">
    <text evidence="2">The sequence shown here is derived from an EMBL/GenBank/DDBJ whole genome shotgun (WGS) entry which is preliminary data.</text>
</comment>
<evidence type="ECO:0000256" key="1">
    <source>
        <dbReference type="SAM" id="MobiDB-lite"/>
    </source>
</evidence>
<organism evidence="2 3">
    <name type="scientific">Apophysomyces ossiformis</name>
    <dbReference type="NCBI Taxonomy" id="679940"/>
    <lineage>
        <taxon>Eukaryota</taxon>
        <taxon>Fungi</taxon>
        <taxon>Fungi incertae sedis</taxon>
        <taxon>Mucoromycota</taxon>
        <taxon>Mucoromycotina</taxon>
        <taxon>Mucoromycetes</taxon>
        <taxon>Mucorales</taxon>
        <taxon>Mucorineae</taxon>
        <taxon>Mucoraceae</taxon>
        <taxon>Apophysomyces</taxon>
    </lineage>
</organism>
<evidence type="ECO:0000313" key="3">
    <source>
        <dbReference type="Proteomes" id="UP000605846"/>
    </source>
</evidence>
<accession>A0A8H7BV69</accession>
<dbReference type="AlphaFoldDB" id="A0A8H7BV69"/>
<dbReference type="EMBL" id="JABAYA010000010">
    <property type="protein sequence ID" value="KAF7731414.1"/>
    <property type="molecule type" value="Genomic_DNA"/>
</dbReference>
<sequence>MVRASGTTNLTNREIDILLDVLRQLKPWSTRGGWQTATKRFNSISKSRNPTAPFRPEATLRSRFRGLLLADVARAAKQIWESDHINPTSRRTRRSKRAPVVIPSEPRNSLRGSSPSSTTTPTSSCILPDQHNSSTATIATGEVSTHHSESVPQLSQQATQQTSTQSSRPAAAQSSQPVQSVQSLRAIQPLQSSSQPQNSPDSNVMFRRLVNASNNAGSPDNSMTRILDMLETVLKETLQKESTTVMVHSVFLPI</sequence>
<proteinExistence type="predicted"/>